<reference evidence="2" key="1">
    <citation type="journal article" date="2022" name="Mol. Ecol. Resour.">
        <title>The genomes of chicory, endive, great burdock and yacon provide insights into Asteraceae palaeo-polyploidization history and plant inulin production.</title>
        <authorList>
            <person name="Fan W."/>
            <person name="Wang S."/>
            <person name="Wang H."/>
            <person name="Wang A."/>
            <person name="Jiang F."/>
            <person name="Liu H."/>
            <person name="Zhao H."/>
            <person name="Xu D."/>
            <person name="Zhang Y."/>
        </authorList>
    </citation>
    <scope>NUCLEOTIDE SEQUENCE [LARGE SCALE GENOMIC DNA]</scope>
    <source>
        <strain evidence="2">cv. Yunnan</strain>
    </source>
</reference>
<dbReference type="EMBL" id="CM042025">
    <property type="protein sequence ID" value="KAI3808403.1"/>
    <property type="molecule type" value="Genomic_DNA"/>
</dbReference>
<reference evidence="1 2" key="2">
    <citation type="journal article" date="2022" name="Mol. Ecol. Resour.">
        <title>The genomes of chicory, endive, great burdock and yacon provide insights into Asteraceae paleo-polyploidization history and plant inulin production.</title>
        <authorList>
            <person name="Fan W."/>
            <person name="Wang S."/>
            <person name="Wang H."/>
            <person name="Wang A."/>
            <person name="Jiang F."/>
            <person name="Liu H."/>
            <person name="Zhao H."/>
            <person name="Xu D."/>
            <person name="Zhang Y."/>
        </authorList>
    </citation>
    <scope>NUCLEOTIDE SEQUENCE [LARGE SCALE GENOMIC DNA]</scope>
    <source>
        <strain evidence="2">cv. Yunnan</strain>
        <tissue evidence="1">Leaves</tissue>
    </source>
</reference>
<sequence>MYMVIFINQWRLTLDLHGNSYLYAKKIGNVGVIFFNFRSTTIGGIWSRATHALTVPRGPMYDGSNPDMDVYFWNADGLVDFTDFVLAATLEFCRPSDGSGLRF</sequence>
<evidence type="ECO:0000313" key="1">
    <source>
        <dbReference type="EMBL" id="KAI3808403.1"/>
    </source>
</evidence>
<comment type="caution">
    <text evidence="1">The sequence shown here is derived from an EMBL/GenBank/DDBJ whole genome shotgun (WGS) entry which is preliminary data.</text>
</comment>
<dbReference type="Proteomes" id="UP001056120">
    <property type="component" value="Linkage Group LG08"/>
</dbReference>
<keyword evidence="2" id="KW-1185">Reference proteome</keyword>
<accession>A0ACB9IJF6</accession>
<protein>
    <submittedName>
        <fullName evidence="1">Uncharacterized protein</fullName>
    </submittedName>
</protein>
<evidence type="ECO:0000313" key="2">
    <source>
        <dbReference type="Proteomes" id="UP001056120"/>
    </source>
</evidence>
<organism evidence="1 2">
    <name type="scientific">Smallanthus sonchifolius</name>
    <dbReference type="NCBI Taxonomy" id="185202"/>
    <lineage>
        <taxon>Eukaryota</taxon>
        <taxon>Viridiplantae</taxon>
        <taxon>Streptophyta</taxon>
        <taxon>Embryophyta</taxon>
        <taxon>Tracheophyta</taxon>
        <taxon>Spermatophyta</taxon>
        <taxon>Magnoliopsida</taxon>
        <taxon>eudicotyledons</taxon>
        <taxon>Gunneridae</taxon>
        <taxon>Pentapetalae</taxon>
        <taxon>asterids</taxon>
        <taxon>campanulids</taxon>
        <taxon>Asterales</taxon>
        <taxon>Asteraceae</taxon>
        <taxon>Asteroideae</taxon>
        <taxon>Heliantheae alliance</taxon>
        <taxon>Millerieae</taxon>
        <taxon>Smallanthus</taxon>
    </lineage>
</organism>
<name>A0ACB9IJF6_9ASTR</name>
<proteinExistence type="predicted"/>
<gene>
    <name evidence="1" type="ORF">L1987_24353</name>
</gene>